<dbReference type="Gene3D" id="3.30.710.10">
    <property type="entry name" value="Potassium Channel Kv1.1, Chain A"/>
    <property type="match status" value="1"/>
</dbReference>
<keyword evidence="3" id="KW-1185">Reference proteome</keyword>
<reference evidence="3" key="1">
    <citation type="submission" date="2022-10" db="EMBL/GenBank/DDBJ databases">
        <title>Genome assembly of Pristionchus species.</title>
        <authorList>
            <person name="Yoshida K."/>
            <person name="Sommer R.J."/>
        </authorList>
    </citation>
    <scope>NUCLEOTIDE SEQUENCE [LARGE SCALE GENOMIC DNA]</scope>
    <source>
        <strain evidence="3">RS5460</strain>
    </source>
</reference>
<comment type="caution">
    <text evidence="2">The sequence shown here is derived from an EMBL/GenBank/DDBJ whole genome shotgun (WGS) entry which is preliminary data.</text>
</comment>
<organism evidence="2 3">
    <name type="scientific">Pristionchus mayeri</name>
    <dbReference type="NCBI Taxonomy" id="1317129"/>
    <lineage>
        <taxon>Eukaryota</taxon>
        <taxon>Metazoa</taxon>
        <taxon>Ecdysozoa</taxon>
        <taxon>Nematoda</taxon>
        <taxon>Chromadorea</taxon>
        <taxon>Rhabditida</taxon>
        <taxon>Rhabditina</taxon>
        <taxon>Diplogasteromorpha</taxon>
        <taxon>Diplogasteroidea</taxon>
        <taxon>Neodiplogasteridae</taxon>
        <taxon>Pristionchus</taxon>
    </lineage>
</organism>
<evidence type="ECO:0000259" key="1">
    <source>
        <dbReference type="PROSITE" id="PS50097"/>
    </source>
</evidence>
<dbReference type="PANTHER" id="PTHR47022">
    <property type="entry name" value="BTB AND MATH DOMAIN-CONTAINING PROTEIN 36-RELATED"/>
    <property type="match status" value="1"/>
</dbReference>
<dbReference type="SUPFAM" id="SSF54695">
    <property type="entry name" value="POZ domain"/>
    <property type="match status" value="1"/>
</dbReference>
<protein>
    <recommendedName>
        <fullName evidence="1">BTB domain-containing protein</fullName>
    </recommendedName>
</protein>
<evidence type="ECO:0000313" key="3">
    <source>
        <dbReference type="Proteomes" id="UP001328107"/>
    </source>
</evidence>
<accession>A0AAN5D2Z8</accession>
<dbReference type="CDD" id="cd18186">
    <property type="entry name" value="BTB_POZ_ZBTB_KLHL-like"/>
    <property type="match status" value="1"/>
</dbReference>
<sequence>MNDNPNFVFRWEVDTSTLETGKVESKVFNEGGFKWTASIEKFHLNGQDLGRIVVKCAGNNKGPWKCEADVEMMWHHSIGFIVPYGGKSKSFNEGNSSLEHHSVIWSCLLNPKAYSIDNKAIVEFQIRITNSEGCIPIAEPCKFTAPNHRSDVILKIGEEKLHVSREYLAIHSPVFETLFFGDFTSKDKEEVEINDVVYEEFLDLLNLIYPREAKITDRTVLHILKLADRFEMKNMVKEAEEYLMQSTGFDEMEKLLFSNQYGLAALK</sequence>
<gene>
    <name evidence="2" type="ORF">PMAYCL1PPCAC_24983</name>
</gene>
<proteinExistence type="predicted"/>
<dbReference type="InterPro" id="IPR011333">
    <property type="entry name" value="SKP1/BTB/POZ_sf"/>
</dbReference>
<dbReference type="Pfam" id="PF00651">
    <property type="entry name" value="BTB"/>
    <property type="match status" value="1"/>
</dbReference>
<dbReference type="PROSITE" id="PS50097">
    <property type="entry name" value="BTB"/>
    <property type="match status" value="1"/>
</dbReference>
<evidence type="ECO:0000313" key="2">
    <source>
        <dbReference type="EMBL" id="GMR54787.1"/>
    </source>
</evidence>
<dbReference type="Proteomes" id="UP001328107">
    <property type="component" value="Unassembled WGS sequence"/>
</dbReference>
<dbReference type="PANTHER" id="PTHR47022:SF1">
    <property type="entry name" value="BTB AND MATH DOMAIN-CONTAINING PROTEIN 36-RELATED"/>
    <property type="match status" value="1"/>
</dbReference>
<feature type="domain" description="BTB" evidence="1">
    <location>
        <begin position="150"/>
        <end position="217"/>
    </location>
</feature>
<dbReference type="AlphaFoldDB" id="A0AAN5D2Z8"/>
<name>A0AAN5D2Z8_9BILA</name>
<dbReference type="SMART" id="SM00225">
    <property type="entry name" value="BTB"/>
    <property type="match status" value="1"/>
</dbReference>
<feature type="non-terminal residue" evidence="2">
    <location>
        <position position="267"/>
    </location>
</feature>
<dbReference type="InterPro" id="IPR000210">
    <property type="entry name" value="BTB/POZ_dom"/>
</dbReference>
<dbReference type="EMBL" id="BTRK01000005">
    <property type="protein sequence ID" value="GMR54787.1"/>
    <property type="molecule type" value="Genomic_DNA"/>
</dbReference>